<dbReference type="EMBL" id="BBNT01000002">
    <property type="protein sequence ID" value="GAL74310.1"/>
    <property type="molecule type" value="Genomic_DNA"/>
</dbReference>
<name>A0A090WBC5_NONUL</name>
<evidence type="ECO:0000313" key="2">
    <source>
        <dbReference type="Proteomes" id="UP000029647"/>
    </source>
</evidence>
<sequence>MAINNAIKSKSDIPFPQLSYKSWNYTNKNTDINKDEQDLLKIATKFSKNELTDYFAGLDQLLEDYNFSTDDEKIAFNVRPEGLRFIVGQRAVWDLDFHGENGLIDAISDTDFFPVTHRYKGNDGAIMVGSNSYDDLKPHWEHVSSQVGKEYTSAIKSSYKRFQNHAFAKAVFDKEYREQILNRIDRSMAGESNPNYNKMPTPMTKSPLNQIFYGPPGTGKTYHTILEAAKIITNNESISYKEAQDVF</sequence>
<evidence type="ECO:0000313" key="1">
    <source>
        <dbReference type="EMBL" id="GAL74310.1"/>
    </source>
</evidence>
<dbReference type="GO" id="GO:0004519">
    <property type="term" value="F:endonuclease activity"/>
    <property type="evidence" value="ECO:0007669"/>
    <property type="project" value="UniProtKB-KW"/>
</dbReference>
<protein>
    <submittedName>
        <fullName evidence="1">McrB GTPase subunit of restriction endonuclease</fullName>
    </submittedName>
</protein>
<dbReference type="Proteomes" id="UP000029647">
    <property type="component" value="Unassembled WGS sequence"/>
</dbReference>
<reference evidence="1 2" key="1">
    <citation type="journal article" date="2014" name="Genome Announc.">
        <title>Draft Genome Sequences of Marine Flavobacterium Nonlabens Strains NR17, NR24, NR27, NR32, NR33, and Ara13.</title>
        <authorList>
            <person name="Nakanishi M."/>
            <person name="Meirelles P."/>
            <person name="Suzuki R."/>
            <person name="Takatani N."/>
            <person name="Mino S."/>
            <person name="Suda W."/>
            <person name="Oshima K."/>
            <person name="Hattori M."/>
            <person name="Ohkuma M."/>
            <person name="Hosokawa M."/>
            <person name="Miyashita K."/>
            <person name="Thompson F.L."/>
            <person name="Niwa A."/>
            <person name="Sawabe T."/>
            <person name="Sawabe T."/>
        </authorList>
    </citation>
    <scope>NUCLEOTIDE SEQUENCE [LARGE SCALE GENOMIC DNA]</scope>
    <source>
        <strain evidence="2">JCM19275</strain>
    </source>
</reference>
<keyword evidence="1" id="KW-0540">Nuclease</keyword>
<keyword evidence="1" id="KW-0255">Endonuclease</keyword>
<comment type="caution">
    <text evidence="1">The sequence shown here is derived from an EMBL/GenBank/DDBJ whole genome shotgun (WGS) entry which is preliminary data.</text>
</comment>
<accession>A0A090WBC5</accession>
<organism evidence="1 2">
    <name type="scientific">Nonlabens ulvanivorans</name>
    <name type="common">Persicivirga ulvanivorans</name>
    <dbReference type="NCBI Taxonomy" id="906888"/>
    <lineage>
        <taxon>Bacteria</taxon>
        <taxon>Pseudomonadati</taxon>
        <taxon>Bacteroidota</taxon>
        <taxon>Flavobacteriia</taxon>
        <taxon>Flavobacteriales</taxon>
        <taxon>Flavobacteriaceae</taxon>
        <taxon>Nonlabens</taxon>
    </lineage>
</organism>
<dbReference type="InterPro" id="IPR027417">
    <property type="entry name" value="P-loop_NTPase"/>
</dbReference>
<dbReference type="AlphaFoldDB" id="A0A090WBC5"/>
<dbReference type="REBASE" id="98183">
    <property type="entry name" value="Nul19297McrBCP"/>
</dbReference>
<gene>
    <name evidence="1" type="ORF">JCM19275_3165</name>
</gene>
<proteinExistence type="predicted"/>
<dbReference type="Gene3D" id="3.40.50.300">
    <property type="entry name" value="P-loop containing nucleotide triphosphate hydrolases"/>
    <property type="match status" value="1"/>
</dbReference>
<keyword evidence="1" id="KW-0378">Hydrolase</keyword>